<accession>A0A1M5D2W4</accession>
<dbReference type="RefSeq" id="WP_072839856.1">
    <property type="nucleotide sequence ID" value="NZ_FQVF01000009.1"/>
</dbReference>
<organism evidence="2 3">
    <name type="scientific">Marinomonas polaris DSM 16579</name>
    <dbReference type="NCBI Taxonomy" id="1122206"/>
    <lineage>
        <taxon>Bacteria</taxon>
        <taxon>Pseudomonadati</taxon>
        <taxon>Pseudomonadota</taxon>
        <taxon>Gammaproteobacteria</taxon>
        <taxon>Oceanospirillales</taxon>
        <taxon>Oceanospirillaceae</taxon>
        <taxon>Marinomonas</taxon>
    </lineage>
</organism>
<dbReference type="GO" id="GO:0005548">
    <property type="term" value="F:phospholipid transporter activity"/>
    <property type="evidence" value="ECO:0007669"/>
    <property type="project" value="TreeGrafter"/>
</dbReference>
<name>A0A1M5D2W4_9GAMM</name>
<evidence type="ECO:0000313" key="3">
    <source>
        <dbReference type="Proteomes" id="UP000184517"/>
    </source>
</evidence>
<dbReference type="Pfam" id="PF02470">
    <property type="entry name" value="MlaD"/>
    <property type="match status" value="1"/>
</dbReference>
<protein>
    <submittedName>
        <fullName evidence="2">Phospholipid/cholesterol/gamma-HCH transport system substrate-binding protein</fullName>
    </submittedName>
</protein>
<dbReference type="InterPro" id="IPR052336">
    <property type="entry name" value="MlaD_Phospholipid_Transporter"/>
</dbReference>
<sequence length="154" mass="16477">MRSKRSELLVGCFIVLGVVALVYLAVQVSGLAFSSKKDTYQVVARFDDIAGLTNRAKVSIAGVAVGNVESITFDKKLYMALVTMNIDSDVNNIPTDSSIAVLTSGLLGEKYLGISIGAEDEMLKNGSEIFDTQSALVLETLISQFLFKGGDSEK</sequence>
<evidence type="ECO:0000259" key="1">
    <source>
        <dbReference type="Pfam" id="PF02470"/>
    </source>
</evidence>
<dbReference type="Proteomes" id="UP000184517">
    <property type="component" value="Unassembled WGS sequence"/>
</dbReference>
<dbReference type="EMBL" id="FQVF01000009">
    <property type="protein sequence ID" value="SHF61215.1"/>
    <property type="molecule type" value="Genomic_DNA"/>
</dbReference>
<dbReference type="OrthoDB" id="9788420at2"/>
<dbReference type="InterPro" id="IPR003399">
    <property type="entry name" value="Mce/MlaD"/>
</dbReference>
<keyword evidence="3" id="KW-1185">Reference proteome</keyword>
<dbReference type="PANTHER" id="PTHR33371:SF4">
    <property type="entry name" value="INTERMEMBRANE PHOSPHOLIPID TRANSPORT SYSTEM BINDING PROTEIN MLAD"/>
    <property type="match status" value="1"/>
</dbReference>
<dbReference type="PANTHER" id="PTHR33371">
    <property type="entry name" value="INTERMEMBRANE PHOSPHOLIPID TRANSPORT SYSTEM BINDING PROTEIN MLAD-RELATED"/>
    <property type="match status" value="1"/>
</dbReference>
<dbReference type="GO" id="GO:0005543">
    <property type="term" value="F:phospholipid binding"/>
    <property type="evidence" value="ECO:0007669"/>
    <property type="project" value="TreeGrafter"/>
</dbReference>
<evidence type="ECO:0000313" key="2">
    <source>
        <dbReference type="EMBL" id="SHF61215.1"/>
    </source>
</evidence>
<dbReference type="NCBIfam" id="TIGR04430">
    <property type="entry name" value="OM_asym_MlaD"/>
    <property type="match status" value="1"/>
</dbReference>
<gene>
    <name evidence="2" type="ORF">SAMN02745753_02329</name>
</gene>
<dbReference type="InterPro" id="IPR030970">
    <property type="entry name" value="ABC_MlaD"/>
</dbReference>
<reference evidence="3" key="1">
    <citation type="submission" date="2016-11" db="EMBL/GenBank/DDBJ databases">
        <authorList>
            <person name="Varghese N."/>
            <person name="Submissions S."/>
        </authorList>
    </citation>
    <scope>NUCLEOTIDE SEQUENCE [LARGE SCALE GENOMIC DNA]</scope>
    <source>
        <strain evidence="3">DSM 16579</strain>
    </source>
</reference>
<dbReference type="STRING" id="1122206.SAMN02745753_02329"/>
<feature type="domain" description="Mce/MlaD" evidence="1">
    <location>
        <begin position="39"/>
        <end position="115"/>
    </location>
</feature>
<proteinExistence type="predicted"/>
<dbReference type="AlphaFoldDB" id="A0A1M5D2W4"/>